<comment type="caution">
    <text evidence="8">The sequence shown here is derived from an EMBL/GenBank/DDBJ whole genome shotgun (WGS) entry which is preliminary data.</text>
</comment>
<dbReference type="EMBL" id="AGEL01000006">
    <property type="protein sequence ID" value="EHO17079.1"/>
    <property type="molecule type" value="Genomic_DNA"/>
</dbReference>
<dbReference type="RefSeq" id="WP_009532511.1">
    <property type="nucleotide sequence ID" value="NZ_CAJPPX010000049.1"/>
</dbReference>
<evidence type="ECO:0000313" key="8">
    <source>
        <dbReference type="EMBL" id="EHO17079.1"/>
    </source>
</evidence>
<dbReference type="GeneID" id="86940455"/>
<dbReference type="GO" id="GO:0004725">
    <property type="term" value="F:protein tyrosine phosphatase activity"/>
    <property type="evidence" value="ECO:0007669"/>
    <property type="project" value="UniProtKB-EC"/>
</dbReference>
<keyword evidence="3" id="KW-0378">Hydrolase</keyword>
<gene>
    <name evidence="8" type="ORF">HMPREF9623_00678</name>
</gene>
<dbReference type="SUPFAM" id="SSF52788">
    <property type="entry name" value="Phosphotyrosine protein phosphatases I"/>
    <property type="match status" value="1"/>
</dbReference>
<dbReference type="EC" id="3.1.3.48" evidence="2"/>
<dbReference type="PANTHER" id="PTHR11717:SF7">
    <property type="entry name" value="LOW MOLECULAR WEIGHT PHOSPHOTYROSINE PROTEIN PHOSPHATASE"/>
    <property type="match status" value="1"/>
</dbReference>
<accession>A0AA36Y538</accession>
<comment type="similarity">
    <text evidence="1">Belongs to the low molecular weight phosphotyrosine protein phosphatase family.</text>
</comment>
<feature type="domain" description="Phosphotyrosine protein phosphatase I" evidence="7">
    <location>
        <begin position="2"/>
        <end position="154"/>
    </location>
</feature>
<dbReference type="Proteomes" id="UP000018466">
    <property type="component" value="Unassembled WGS sequence"/>
</dbReference>
<dbReference type="PRINTS" id="PR00719">
    <property type="entry name" value="LMWPTPASE"/>
</dbReference>
<protein>
    <recommendedName>
        <fullName evidence="2">protein-tyrosine-phosphatase</fullName>
        <ecNumber evidence="2">3.1.3.48</ecNumber>
    </recommendedName>
</protein>
<evidence type="ECO:0000256" key="1">
    <source>
        <dbReference type="ARBA" id="ARBA00011063"/>
    </source>
</evidence>
<reference evidence="8 9" key="1">
    <citation type="submission" date="2011-10" db="EMBL/GenBank/DDBJ databases">
        <title>The Genome Sequence of Lachnospiraceae bacterium ACC2.</title>
        <authorList>
            <consortium name="The Broad Institute Genome Sequencing Platform"/>
            <person name="Earl A."/>
            <person name="Ward D."/>
            <person name="Feldgarden M."/>
            <person name="Gevers D."/>
            <person name="Sizova M."/>
            <person name="Hazen A."/>
            <person name="Epstein S."/>
            <person name="Young S.K."/>
            <person name="Zeng Q."/>
            <person name="Gargeya S."/>
            <person name="Fitzgerald M."/>
            <person name="Haas B."/>
            <person name="Abouelleil A."/>
            <person name="Alvarado L."/>
            <person name="Arachchi H.M."/>
            <person name="Berlin A."/>
            <person name="Brown A."/>
            <person name="Chapman S.B."/>
            <person name="Chen Z."/>
            <person name="Dunbar C."/>
            <person name="Freedman E."/>
            <person name="Gearin G."/>
            <person name="Goldberg J."/>
            <person name="Griggs A."/>
            <person name="Gujja S."/>
            <person name="Heiman D."/>
            <person name="Howarth C."/>
            <person name="Larson L."/>
            <person name="Lui A."/>
            <person name="MacDonald P.J.P."/>
            <person name="Montmayeur A."/>
            <person name="Murphy C."/>
            <person name="Neiman D."/>
            <person name="Pearson M."/>
            <person name="Priest M."/>
            <person name="Roberts A."/>
            <person name="Saif S."/>
            <person name="Shea T."/>
            <person name="Shenoy N."/>
            <person name="Sisk P."/>
            <person name="Stolte C."/>
            <person name="Sykes S."/>
            <person name="Wortman J."/>
            <person name="Nusbaum C."/>
            <person name="Birren B."/>
        </authorList>
    </citation>
    <scope>NUCLEOTIDE SEQUENCE [LARGE SCALE GENOMIC DNA]</scope>
    <source>
        <strain evidence="8 9">ACC2</strain>
    </source>
</reference>
<keyword evidence="9" id="KW-1185">Reference proteome</keyword>
<dbReference type="Gene3D" id="3.40.50.2300">
    <property type="match status" value="1"/>
</dbReference>
<proteinExistence type="inferred from homology"/>
<evidence type="ECO:0000256" key="3">
    <source>
        <dbReference type="ARBA" id="ARBA00022801"/>
    </source>
</evidence>
<dbReference type="CDD" id="cd16343">
    <property type="entry name" value="LMWPTP"/>
    <property type="match status" value="1"/>
</dbReference>
<comment type="catalytic activity">
    <reaction evidence="5">
        <text>O-phospho-L-tyrosyl-[protein] + H2O = L-tyrosyl-[protein] + phosphate</text>
        <dbReference type="Rhea" id="RHEA:10684"/>
        <dbReference type="Rhea" id="RHEA-COMP:10136"/>
        <dbReference type="Rhea" id="RHEA-COMP:20101"/>
        <dbReference type="ChEBI" id="CHEBI:15377"/>
        <dbReference type="ChEBI" id="CHEBI:43474"/>
        <dbReference type="ChEBI" id="CHEBI:46858"/>
        <dbReference type="ChEBI" id="CHEBI:61978"/>
        <dbReference type="EC" id="3.1.3.48"/>
    </reaction>
</comment>
<evidence type="ECO:0000259" key="7">
    <source>
        <dbReference type="SMART" id="SM00226"/>
    </source>
</evidence>
<evidence type="ECO:0000256" key="4">
    <source>
        <dbReference type="ARBA" id="ARBA00022912"/>
    </source>
</evidence>
<name>A0AA36Y538_9FIRM</name>
<dbReference type="InterPro" id="IPR036196">
    <property type="entry name" value="Ptyr_pPase_sf"/>
</dbReference>
<dbReference type="AlphaFoldDB" id="A0AA36Y538"/>
<evidence type="ECO:0000256" key="5">
    <source>
        <dbReference type="ARBA" id="ARBA00051722"/>
    </source>
</evidence>
<organism evidence="8 9">
    <name type="scientific">Stomatobaculum longum</name>
    <dbReference type="NCBI Taxonomy" id="796942"/>
    <lineage>
        <taxon>Bacteria</taxon>
        <taxon>Bacillati</taxon>
        <taxon>Bacillota</taxon>
        <taxon>Clostridia</taxon>
        <taxon>Lachnospirales</taxon>
        <taxon>Lachnospiraceae</taxon>
        <taxon>Stomatobaculum</taxon>
    </lineage>
</organism>
<feature type="active site" description="Nucleophile" evidence="6">
    <location>
        <position position="8"/>
    </location>
</feature>
<dbReference type="PANTHER" id="PTHR11717">
    <property type="entry name" value="LOW MOLECULAR WEIGHT PROTEIN TYROSINE PHOSPHATASE"/>
    <property type="match status" value="1"/>
</dbReference>
<dbReference type="InterPro" id="IPR050438">
    <property type="entry name" value="LMW_PTPase"/>
</dbReference>
<dbReference type="Pfam" id="PF01451">
    <property type="entry name" value="LMWPc"/>
    <property type="match status" value="1"/>
</dbReference>
<sequence length="170" mass="18773">MKRILFICLGNICRSPMAEFIMRDLVKKAGVEEQVLCASAATSSEEIICDIGNPMYPAAKAELKRRGIPCGEKRAVLLKRADYANYDYLICMEERNLRDAERILRKDPEGKLRLLLPFAEKAEEKAEIADPWYTGDFVTCADQITAGCEGLLRALGEAGVRPIAGGNTAC</sequence>
<dbReference type="InterPro" id="IPR023485">
    <property type="entry name" value="Ptyr_pPase"/>
</dbReference>
<keyword evidence="4" id="KW-0904">Protein phosphatase</keyword>
<dbReference type="InterPro" id="IPR017867">
    <property type="entry name" value="Tyr_phospatase_low_mol_wt"/>
</dbReference>
<feature type="active site" description="Proton donor" evidence="6">
    <location>
        <position position="130"/>
    </location>
</feature>
<dbReference type="SMART" id="SM00226">
    <property type="entry name" value="LMWPc"/>
    <property type="match status" value="1"/>
</dbReference>
<feature type="active site" evidence="6">
    <location>
        <position position="14"/>
    </location>
</feature>
<evidence type="ECO:0000256" key="6">
    <source>
        <dbReference type="PIRSR" id="PIRSR617867-1"/>
    </source>
</evidence>
<evidence type="ECO:0000256" key="2">
    <source>
        <dbReference type="ARBA" id="ARBA00013064"/>
    </source>
</evidence>
<evidence type="ECO:0000313" key="9">
    <source>
        <dbReference type="Proteomes" id="UP000018466"/>
    </source>
</evidence>